<evidence type="ECO:0000313" key="2">
    <source>
        <dbReference type="Proteomes" id="UP001312908"/>
    </source>
</evidence>
<accession>A0ABU7U456</accession>
<dbReference type="Proteomes" id="UP001312908">
    <property type="component" value="Unassembled WGS sequence"/>
</dbReference>
<evidence type="ECO:0000313" key="1">
    <source>
        <dbReference type="EMBL" id="MEE8659634.1"/>
    </source>
</evidence>
<comment type="caution">
    <text evidence="1">The sequence shown here is derived from an EMBL/GenBank/DDBJ whole genome shotgun (WGS) entry which is preliminary data.</text>
</comment>
<organism evidence="1 2">
    <name type="scientific">Sorlinia euscelidii</name>
    <dbReference type="NCBI Taxonomy" id="3081148"/>
    <lineage>
        <taxon>Bacteria</taxon>
        <taxon>Pseudomonadati</taxon>
        <taxon>Pseudomonadota</taxon>
        <taxon>Alphaproteobacteria</taxon>
        <taxon>Acetobacterales</taxon>
        <taxon>Acetobacteraceae</taxon>
        <taxon>Sorlinia</taxon>
    </lineage>
</organism>
<sequence length="59" mass="6348">MRNQLGGNPENARSALKPDMLQTFTIGGTGYSANFIPASSELTVALTRRPSERRGGLIQ</sequence>
<name>A0ABU7U456_9PROT</name>
<dbReference type="EMBL" id="JAWJZY010000006">
    <property type="protein sequence ID" value="MEE8659634.1"/>
    <property type="molecule type" value="Genomic_DNA"/>
</dbReference>
<protein>
    <submittedName>
        <fullName evidence="1">Uncharacterized protein</fullName>
    </submittedName>
</protein>
<keyword evidence="2" id="KW-1185">Reference proteome</keyword>
<proteinExistence type="predicted"/>
<gene>
    <name evidence="1" type="ORF">DOFOFD_11550</name>
</gene>
<reference evidence="1 2" key="1">
    <citation type="submission" date="2023-10" db="EMBL/GenBank/DDBJ databases">
        <title>Sorlinia euscelidii gen. nov., sp. nov., an acetic acid bacteria isolated from the gut of Euscelidius variegatus emitter.</title>
        <authorList>
            <person name="Michoud G."/>
            <person name="Marasco R."/>
            <person name="Seferji K."/>
            <person name="Gonella E."/>
            <person name="Garuglieri E."/>
            <person name="Alma A."/>
            <person name="Mapelli F."/>
            <person name="Borin S."/>
            <person name="Daffonchio D."/>
            <person name="Crotti E."/>
        </authorList>
    </citation>
    <scope>NUCLEOTIDE SEQUENCE [LARGE SCALE GENOMIC DNA]</scope>
    <source>
        <strain evidence="1 2">EV16P</strain>
    </source>
</reference>